<dbReference type="GO" id="GO:0005886">
    <property type="term" value="C:plasma membrane"/>
    <property type="evidence" value="ECO:0007669"/>
    <property type="project" value="TreeGrafter"/>
</dbReference>
<dbReference type="GO" id="GO:0008360">
    <property type="term" value="P:regulation of cell shape"/>
    <property type="evidence" value="ECO:0007669"/>
    <property type="project" value="InterPro"/>
</dbReference>
<dbReference type="InterPro" id="IPR007221">
    <property type="entry name" value="MreC"/>
</dbReference>
<sequence length="253" mass="28952">MNKELFSYFLVIAALVIGAVYYNTTIQSPIISSLNYIKTSYHNTTQFFQDAIDRHTFQASLIQTQKEQLKDYEKNKLIIQELTNEISDIYKINNSTLSQNPNVELVRSISYQKFGDFNRVWIDMPDYNASKIYGLVYQGLVAGIVIPKNERALGVLNRDIKSTYAVYVGEQNAPGIAHGNNEKNIMVKFIPTWFKIKTGDEVTTSGLDNIFFAGLKVGRVLSVTSSQGYQNAIIEQYYQDQKPNYFHLIRKIK</sequence>
<dbReference type="NCBIfam" id="NF010507">
    <property type="entry name" value="PRK13922.10-6"/>
    <property type="match status" value="1"/>
</dbReference>
<evidence type="ECO:0000256" key="1">
    <source>
        <dbReference type="SAM" id="Phobius"/>
    </source>
</evidence>
<keyword evidence="4" id="KW-1185">Reference proteome</keyword>
<keyword evidence="1" id="KW-0472">Membrane</keyword>
<dbReference type="PANTHER" id="PTHR34138:SF1">
    <property type="entry name" value="CELL SHAPE-DETERMINING PROTEIN MREC"/>
    <property type="match status" value="1"/>
</dbReference>
<dbReference type="Gene3D" id="2.40.10.350">
    <property type="entry name" value="Rod shape-determining protein MreC, domain 2"/>
    <property type="match status" value="1"/>
</dbReference>
<feature type="transmembrane region" description="Helical" evidence="1">
    <location>
        <begin position="6"/>
        <end position="24"/>
    </location>
</feature>
<dbReference type="Pfam" id="PF04085">
    <property type="entry name" value="MreC"/>
    <property type="match status" value="1"/>
</dbReference>
<reference evidence="3" key="2">
    <citation type="submission" date="2021-04" db="EMBL/GenBank/DDBJ databases">
        <title>Isolation and characterization of a novel species of the genus Sulfurimonas.</title>
        <authorList>
            <person name="Fukui M."/>
        </authorList>
    </citation>
    <scope>NUCLEOTIDE SEQUENCE</scope>
    <source>
        <strain evidence="3">H1576</strain>
    </source>
</reference>
<name>A0A975GCM0_9BACT</name>
<keyword evidence="1" id="KW-0812">Transmembrane</keyword>
<reference evidence="3" key="1">
    <citation type="submission" date="2019-11" db="EMBL/GenBank/DDBJ databases">
        <authorList>
            <person name="Kojima H."/>
        </authorList>
    </citation>
    <scope>NUCLEOTIDE SEQUENCE</scope>
    <source>
        <strain evidence="3">H1576</strain>
    </source>
</reference>
<accession>A0A975GCM0</accession>
<dbReference type="InterPro" id="IPR055342">
    <property type="entry name" value="MreC_beta-barrel_core"/>
</dbReference>
<dbReference type="Proteomes" id="UP000671852">
    <property type="component" value="Chromosome"/>
</dbReference>
<feature type="domain" description="Rod shape-determining protein MreC beta-barrel core" evidence="2">
    <location>
        <begin position="156"/>
        <end position="236"/>
    </location>
</feature>
<dbReference type="InterPro" id="IPR042175">
    <property type="entry name" value="Cell/Rod_MreC_2"/>
</dbReference>
<evidence type="ECO:0000313" key="4">
    <source>
        <dbReference type="Proteomes" id="UP000671852"/>
    </source>
</evidence>
<evidence type="ECO:0000313" key="3">
    <source>
        <dbReference type="EMBL" id="QSZ41453.1"/>
    </source>
</evidence>
<dbReference type="PANTHER" id="PTHR34138">
    <property type="entry name" value="CELL SHAPE-DETERMINING PROTEIN MREC"/>
    <property type="match status" value="1"/>
</dbReference>
<dbReference type="KEGG" id="saqt:GJV85_04800"/>
<proteinExistence type="predicted"/>
<dbReference type="EMBL" id="CP046072">
    <property type="protein sequence ID" value="QSZ41453.1"/>
    <property type="molecule type" value="Genomic_DNA"/>
</dbReference>
<evidence type="ECO:0000259" key="2">
    <source>
        <dbReference type="Pfam" id="PF04085"/>
    </source>
</evidence>
<dbReference type="AlphaFoldDB" id="A0A975GCM0"/>
<gene>
    <name evidence="3" type="primary">mreC</name>
    <name evidence="3" type="ORF">GJV85_04800</name>
</gene>
<organism evidence="3 4">
    <name type="scientific">Sulfurimonas aquatica</name>
    <dbReference type="NCBI Taxonomy" id="2672570"/>
    <lineage>
        <taxon>Bacteria</taxon>
        <taxon>Pseudomonadati</taxon>
        <taxon>Campylobacterota</taxon>
        <taxon>Epsilonproteobacteria</taxon>
        <taxon>Campylobacterales</taxon>
        <taxon>Sulfurimonadaceae</taxon>
        <taxon>Sulfurimonas</taxon>
    </lineage>
</organism>
<keyword evidence="1" id="KW-1133">Transmembrane helix</keyword>
<dbReference type="RefSeq" id="WP_207562735.1">
    <property type="nucleotide sequence ID" value="NZ_CP046072.1"/>
</dbReference>
<protein>
    <submittedName>
        <fullName evidence="3">Rod shape-determining protein MreC</fullName>
    </submittedName>
</protein>